<dbReference type="OrthoDB" id="2659138at2"/>
<feature type="transmembrane region" description="Helical" evidence="1">
    <location>
        <begin position="205"/>
        <end position="224"/>
    </location>
</feature>
<feature type="transmembrane region" description="Helical" evidence="1">
    <location>
        <begin position="348"/>
        <end position="367"/>
    </location>
</feature>
<proteinExistence type="predicted"/>
<feature type="transmembrane region" description="Helical" evidence="1">
    <location>
        <begin position="63"/>
        <end position="83"/>
    </location>
</feature>
<feature type="transmembrane region" description="Helical" evidence="1">
    <location>
        <begin position="433"/>
        <end position="452"/>
    </location>
</feature>
<keyword evidence="1" id="KW-0472">Membrane</keyword>
<organism evidence="2 3">
    <name type="scientific">Clostridium sartagoforme</name>
    <dbReference type="NCBI Taxonomy" id="84031"/>
    <lineage>
        <taxon>Bacteria</taxon>
        <taxon>Bacillati</taxon>
        <taxon>Bacillota</taxon>
        <taxon>Clostridia</taxon>
        <taxon>Eubacteriales</taxon>
        <taxon>Clostridiaceae</taxon>
        <taxon>Clostridium</taxon>
    </lineage>
</organism>
<dbReference type="AlphaFoldDB" id="A0A4S2DRN0"/>
<dbReference type="Proteomes" id="UP000306888">
    <property type="component" value="Unassembled WGS sequence"/>
</dbReference>
<keyword evidence="3" id="KW-1185">Reference proteome</keyword>
<feature type="transmembrane region" description="Helical" evidence="1">
    <location>
        <begin position="141"/>
        <end position="161"/>
    </location>
</feature>
<gene>
    <name evidence="2" type="ORF">E5347_03280</name>
</gene>
<keyword evidence="1" id="KW-1133">Transmembrane helix</keyword>
<comment type="caution">
    <text evidence="2">The sequence shown here is derived from an EMBL/GenBank/DDBJ whole genome shotgun (WGS) entry which is preliminary data.</text>
</comment>
<dbReference type="EMBL" id="SRYR01000001">
    <property type="protein sequence ID" value="TGY43853.1"/>
    <property type="molecule type" value="Genomic_DNA"/>
</dbReference>
<evidence type="ECO:0000256" key="1">
    <source>
        <dbReference type="SAM" id="Phobius"/>
    </source>
</evidence>
<feature type="transmembrane region" description="Helical" evidence="1">
    <location>
        <begin position="522"/>
        <end position="540"/>
    </location>
</feature>
<protein>
    <submittedName>
        <fullName evidence="2">Uncharacterized protein</fullName>
    </submittedName>
</protein>
<accession>A0A4S2DRN0</accession>
<reference evidence="2 3" key="1">
    <citation type="submission" date="2019-04" db="EMBL/GenBank/DDBJ databases">
        <title>Microbes associate with the intestines of laboratory mice.</title>
        <authorList>
            <person name="Navarre W."/>
            <person name="Wong E."/>
            <person name="Huang K."/>
            <person name="Tropini C."/>
            <person name="Ng K."/>
            <person name="Yu B."/>
        </authorList>
    </citation>
    <scope>NUCLEOTIDE SEQUENCE [LARGE SCALE GENOMIC DNA]</scope>
    <source>
        <strain evidence="2 3">NM50_B9-20</strain>
    </source>
</reference>
<feature type="transmembrane region" description="Helical" evidence="1">
    <location>
        <begin position="498"/>
        <end position="516"/>
    </location>
</feature>
<dbReference type="RefSeq" id="WP_136004613.1">
    <property type="nucleotide sequence ID" value="NZ_SRYR01000001.1"/>
</dbReference>
<feature type="transmembrane region" description="Helical" evidence="1">
    <location>
        <begin position="458"/>
        <end position="477"/>
    </location>
</feature>
<feature type="transmembrane region" description="Helical" evidence="1">
    <location>
        <begin position="387"/>
        <end position="404"/>
    </location>
</feature>
<evidence type="ECO:0000313" key="3">
    <source>
        <dbReference type="Proteomes" id="UP000306888"/>
    </source>
</evidence>
<name>A0A4S2DRN0_9CLOT</name>
<sequence length="553" mass="63764">MKEFKVLKVLDKISGLYKKFGVDYEVLRLILNVKLTMDGRRKATVFNNDNSKKKKKDEDSNQFYKALILYAFMGLFLGIMLIFDINKMYMMAVYFSAIMFMVLTIFISDFSYVILDIRDKNIISTKGVDSKTINAAKITHVFLYMLYLTIALAGVSLLVSFKYGIGYFLIFLIEIILIDILMIIITALAYLLVLKFFDGEKLKDLINFVQIGLSIFIIVMYQVIPRLFEFVNLADINYQEKLWHLLIPPMWFAAPLSIVSGEGVTYLKVIMCILAFIIPVISIFIYLKLTPAFERNLQKLNNNDDKVKEKVSFLIKINNFFCKDNTERAFFNFSIGIMNSEREFKLKIYPNLALGIVLPIIFLITGIDRNNPAGVFEGLRNSKLYLSIYAFSFIIPNIIIMLRYSERYLGAWIYEVAPIKNTSAIFRGVLKGAIYKFILMPYLVISAIYIFVFGPKVIIHLVIAFLVFILLMILNFMKLSKVLPFSKKFEATNSGESVAAMFLYLFSIIVAVGIHFIISKFIIAQFIFVVILLLIDLYLWKFSLVVPKEKLKN</sequence>
<feature type="transmembrane region" description="Helical" evidence="1">
    <location>
        <begin position="266"/>
        <end position="287"/>
    </location>
</feature>
<feature type="transmembrane region" description="Helical" evidence="1">
    <location>
        <begin position="167"/>
        <end position="193"/>
    </location>
</feature>
<evidence type="ECO:0000313" key="2">
    <source>
        <dbReference type="EMBL" id="TGY43853.1"/>
    </source>
</evidence>
<keyword evidence="1" id="KW-0812">Transmembrane</keyword>
<feature type="transmembrane region" description="Helical" evidence="1">
    <location>
        <begin position="89"/>
        <end position="115"/>
    </location>
</feature>